<gene>
    <name evidence="1" type="ORF">A3J59_04030</name>
</gene>
<comment type="caution">
    <text evidence="1">The sequence shown here is derived from an EMBL/GenBank/DDBJ whole genome shotgun (WGS) entry which is preliminary data.</text>
</comment>
<accession>A0A1G1YJS0</accession>
<name>A0A1G1YJS0_9BACT</name>
<evidence type="ECO:0000313" key="1">
    <source>
        <dbReference type="EMBL" id="OGY52056.1"/>
    </source>
</evidence>
<dbReference type="EMBL" id="MHIL01000010">
    <property type="protein sequence ID" value="OGY52056.1"/>
    <property type="molecule type" value="Genomic_DNA"/>
</dbReference>
<protein>
    <submittedName>
        <fullName evidence="1">Uncharacterized protein</fullName>
    </submittedName>
</protein>
<dbReference type="Proteomes" id="UP000177310">
    <property type="component" value="Unassembled WGS sequence"/>
</dbReference>
<evidence type="ECO:0000313" key="2">
    <source>
        <dbReference type="Proteomes" id="UP000177310"/>
    </source>
</evidence>
<organism evidence="1 2">
    <name type="scientific">Candidatus Buchananbacteria bacterium RIFCSPHIGHO2_02_FULL_56_16</name>
    <dbReference type="NCBI Taxonomy" id="1797542"/>
    <lineage>
        <taxon>Bacteria</taxon>
        <taxon>Candidatus Buchananiibacteriota</taxon>
    </lineage>
</organism>
<sequence length="174" mass="19455">MILGLVVGCGSRESRDREIVNRQQEHYAKVQPLPFYDYSTPRDILLQIYNVVTQESRSTYTVIETITGQTKYHGPSVGYGIPADVQLTNPLQPAFSVALSQGEIIEQAEPNGLFSSKNTDGTWVLFVDSNGDITPVYTEHKVTTYPFVVKKDESGGWVRADNQKASLTIKIREK</sequence>
<reference evidence="1 2" key="1">
    <citation type="journal article" date="2016" name="Nat. Commun.">
        <title>Thousands of microbial genomes shed light on interconnected biogeochemical processes in an aquifer system.</title>
        <authorList>
            <person name="Anantharaman K."/>
            <person name="Brown C.T."/>
            <person name="Hug L.A."/>
            <person name="Sharon I."/>
            <person name="Castelle C.J."/>
            <person name="Probst A.J."/>
            <person name="Thomas B.C."/>
            <person name="Singh A."/>
            <person name="Wilkins M.J."/>
            <person name="Karaoz U."/>
            <person name="Brodie E.L."/>
            <person name="Williams K.H."/>
            <person name="Hubbard S.S."/>
            <person name="Banfield J.F."/>
        </authorList>
    </citation>
    <scope>NUCLEOTIDE SEQUENCE [LARGE SCALE GENOMIC DNA]</scope>
</reference>
<proteinExistence type="predicted"/>
<dbReference type="AlphaFoldDB" id="A0A1G1YJS0"/>